<comment type="caution">
    <text evidence="2">The sequence shown here is derived from an EMBL/GenBank/DDBJ whole genome shotgun (WGS) entry which is preliminary data.</text>
</comment>
<name>A0A1R2BJ94_9CILI</name>
<accession>A0A1R2BJ94</accession>
<organism evidence="2 3">
    <name type="scientific">Stentor coeruleus</name>
    <dbReference type="NCBI Taxonomy" id="5963"/>
    <lineage>
        <taxon>Eukaryota</taxon>
        <taxon>Sar</taxon>
        <taxon>Alveolata</taxon>
        <taxon>Ciliophora</taxon>
        <taxon>Postciliodesmatophora</taxon>
        <taxon>Heterotrichea</taxon>
        <taxon>Heterotrichida</taxon>
        <taxon>Stentoridae</taxon>
        <taxon>Stentor</taxon>
    </lineage>
</organism>
<feature type="transmembrane region" description="Helical" evidence="1">
    <location>
        <begin position="32"/>
        <end position="52"/>
    </location>
</feature>
<dbReference type="Pfam" id="PF02466">
    <property type="entry name" value="Tim17"/>
    <property type="match status" value="1"/>
</dbReference>
<feature type="transmembrane region" description="Helical" evidence="1">
    <location>
        <begin position="136"/>
        <end position="158"/>
    </location>
</feature>
<sequence length="169" mass="18821">MYAEEKYALKPKNSKKDSMYLEGYGKHWGEKLTFTIGFSYCISAFAGVFVGFRRARLGSLMTSHQWIINSISQSARTAGEFGNSGASVSLLYCLIGKLMDLLFEEEIRDYGLWTRNAITGGITGALYKSTLGFRPMVFGSILGVGLISSFTMVMNYLYEKGLTSYKIDV</sequence>
<keyword evidence="3" id="KW-1185">Reference proteome</keyword>
<evidence type="ECO:0008006" key="4">
    <source>
        <dbReference type="Google" id="ProtNLM"/>
    </source>
</evidence>
<proteinExistence type="predicted"/>
<protein>
    <recommendedName>
        <fullName evidence="4">Mitochondrial import inner membrane translocase subunit TIM23</fullName>
    </recommendedName>
</protein>
<keyword evidence="1" id="KW-1133">Transmembrane helix</keyword>
<keyword evidence="1" id="KW-0472">Membrane</keyword>
<gene>
    <name evidence="2" type="ORF">SteCoe_23689</name>
</gene>
<dbReference type="AlphaFoldDB" id="A0A1R2BJ94"/>
<dbReference type="EMBL" id="MPUH01000608">
    <property type="protein sequence ID" value="OMJ76842.1"/>
    <property type="molecule type" value="Genomic_DNA"/>
</dbReference>
<dbReference type="OrthoDB" id="159299at2759"/>
<evidence type="ECO:0000313" key="2">
    <source>
        <dbReference type="EMBL" id="OMJ76842.1"/>
    </source>
</evidence>
<reference evidence="2 3" key="1">
    <citation type="submission" date="2016-11" db="EMBL/GenBank/DDBJ databases">
        <title>The macronuclear genome of Stentor coeruleus: a giant cell with tiny introns.</title>
        <authorList>
            <person name="Slabodnick M."/>
            <person name="Ruby J.G."/>
            <person name="Reiff S.B."/>
            <person name="Swart E.C."/>
            <person name="Gosai S."/>
            <person name="Prabakaran S."/>
            <person name="Witkowska E."/>
            <person name="Larue G.E."/>
            <person name="Fisher S."/>
            <person name="Freeman R.M."/>
            <person name="Gunawardena J."/>
            <person name="Chu W."/>
            <person name="Stover N.A."/>
            <person name="Gregory B.D."/>
            <person name="Nowacki M."/>
            <person name="Derisi J."/>
            <person name="Roy S.W."/>
            <person name="Marshall W.F."/>
            <person name="Sood P."/>
        </authorList>
    </citation>
    <scope>NUCLEOTIDE SEQUENCE [LARGE SCALE GENOMIC DNA]</scope>
    <source>
        <strain evidence="2">WM001</strain>
    </source>
</reference>
<evidence type="ECO:0000256" key="1">
    <source>
        <dbReference type="SAM" id="Phobius"/>
    </source>
</evidence>
<evidence type="ECO:0000313" key="3">
    <source>
        <dbReference type="Proteomes" id="UP000187209"/>
    </source>
</evidence>
<dbReference type="Proteomes" id="UP000187209">
    <property type="component" value="Unassembled WGS sequence"/>
</dbReference>
<keyword evidence="1" id="KW-0812">Transmembrane</keyword>